<comment type="caution">
    <text evidence="1">The sequence shown here is derived from an EMBL/GenBank/DDBJ whole genome shotgun (WGS) entry which is preliminary data.</text>
</comment>
<evidence type="ECO:0000313" key="2">
    <source>
        <dbReference type="Proteomes" id="UP000886602"/>
    </source>
</evidence>
<sequence>MKATDASCGRGTTIDVQNHTILPESARIKVNTLALLDAVVAMPGYDNLYVLEPVDMLLHSATHLFHEGGLENGLRDLFDLDSLVSKQPLG</sequence>
<name>A0A9D7FBY8_9RHOO</name>
<dbReference type="Proteomes" id="UP000886602">
    <property type="component" value="Unassembled WGS sequence"/>
</dbReference>
<reference evidence="1" key="1">
    <citation type="submission" date="2020-10" db="EMBL/GenBank/DDBJ databases">
        <title>Connecting structure to function with the recovery of over 1000 high-quality activated sludge metagenome-assembled genomes encoding full-length rRNA genes using long-read sequencing.</title>
        <authorList>
            <person name="Singleton C.M."/>
            <person name="Petriglieri F."/>
            <person name="Kristensen J.M."/>
            <person name="Kirkegaard R.H."/>
            <person name="Michaelsen T.Y."/>
            <person name="Andersen M.H."/>
            <person name="Karst S.M."/>
            <person name="Dueholm M.S."/>
            <person name="Nielsen P.H."/>
            <person name="Albertsen M."/>
        </authorList>
    </citation>
    <scope>NUCLEOTIDE SEQUENCE</scope>
    <source>
        <strain evidence="1">EsbW_18-Q3-R4-48_MAXAC.044</strain>
    </source>
</reference>
<dbReference type="AlphaFoldDB" id="A0A9D7FBY8"/>
<evidence type="ECO:0000313" key="1">
    <source>
        <dbReference type="EMBL" id="MBK7422847.1"/>
    </source>
</evidence>
<organism evidence="1 2">
    <name type="scientific">Candidatus Propionivibrio dominans</name>
    <dbReference type="NCBI Taxonomy" id="2954373"/>
    <lineage>
        <taxon>Bacteria</taxon>
        <taxon>Pseudomonadati</taxon>
        <taxon>Pseudomonadota</taxon>
        <taxon>Betaproteobacteria</taxon>
        <taxon>Rhodocyclales</taxon>
        <taxon>Rhodocyclaceae</taxon>
        <taxon>Propionivibrio</taxon>
    </lineage>
</organism>
<accession>A0A9D7FBY8</accession>
<dbReference type="Pfam" id="PF14907">
    <property type="entry name" value="NTP_transf_5"/>
    <property type="match status" value="1"/>
</dbReference>
<gene>
    <name evidence="1" type="ORF">IPJ48_06955</name>
</gene>
<dbReference type="InterPro" id="IPR039498">
    <property type="entry name" value="NTP_transf_5"/>
</dbReference>
<protein>
    <submittedName>
        <fullName evidence="1">Nucleotidyltransferase family protein</fullName>
    </submittedName>
</protein>
<proteinExistence type="predicted"/>
<dbReference type="EMBL" id="JADJNC010000009">
    <property type="protein sequence ID" value="MBK7422847.1"/>
    <property type="molecule type" value="Genomic_DNA"/>
</dbReference>